<dbReference type="PANTHER" id="PTHR21461:SF69">
    <property type="entry name" value="GLYCOSYLTRANSFERASE FAMILY 92 PROTEIN"/>
    <property type="match status" value="1"/>
</dbReference>
<dbReference type="GO" id="GO:0016757">
    <property type="term" value="F:glycosyltransferase activity"/>
    <property type="evidence" value="ECO:0007669"/>
    <property type="project" value="TreeGrafter"/>
</dbReference>
<evidence type="ECO:0000256" key="3">
    <source>
        <dbReference type="ARBA" id="ARBA00022989"/>
    </source>
</evidence>
<evidence type="ECO:0008006" key="5">
    <source>
        <dbReference type="Google" id="ProtNLM"/>
    </source>
</evidence>
<proteinExistence type="predicted"/>
<keyword evidence="2" id="KW-0812">Transmembrane</keyword>
<dbReference type="InterPro" id="IPR029044">
    <property type="entry name" value="Nucleotide-diphossugar_trans"/>
</dbReference>
<dbReference type="Pfam" id="PF13704">
    <property type="entry name" value="Glyco_tranf_2_4"/>
    <property type="match status" value="1"/>
</dbReference>
<dbReference type="PANTHER" id="PTHR21461">
    <property type="entry name" value="GLYCOSYLTRANSFERASE FAMILY 92 PROTEIN"/>
    <property type="match status" value="1"/>
</dbReference>
<dbReference type="AlphaFoldDB" id="A0A6C0LCL5"/>
<evidence type="ECO:0000313" key="4">
    <source>
        <dbReference type="EMBL" id="QHU28706.1"/>
    </source>
</evidence>
<evidence type="ECO:0000256" key="1">
    <source>
        <dbReference type="ARBA" id="ARBA00004167"/>
    </source>
</evidence>
<name>A0A6C0LCL5_9ZZZZ</name>
<keyword evidence="3" id="KW-0472">Membrane</keyword>
<sequence length="326" mass="38824">MLLEEVAIVCIAKNEEKYINEWIYYHIKLGVSKIIIYDNSDNYSLGYLNISWAGKVWVIHYPGSGQKANIKRKTQPNFEGTQINAYENYMTTWRQKNLMYKWVAFIDCDEFIKLTFDDNIVKFMKRINFHEGVLTMNWVHFGSNGHEKYINRPILERFNKREKNIHIPFHKCVCVITDIIYWEYPGHKVITNKFYRDAHGKHIPQDSFTKEPAINDIYLGHIMCKSKEEFEIKMKRGNNHLTKGSEGRDFGGRGWNHFNEFDKNDIEDNSLRDFLFSQKQVVNGLEVDNYLWKYHDLFENGIMNPERLFEHWINIGKKEGRITNLS</sequence>
<dbReference type="EMBL" id="MN740474">
    <property type="protein sequence ID" value="QHU28706.1"/>
    <property type="molecule type" value="Genomic_DNA"/>
</dbReference>
<protein>
    <recommendedName>
        <fullName evidence="5">Glycosyltransferase family 92 protein</fullName>
    </recommendedName>
</protein>
<comment type="subcellular location">
    <subcellularLocation>
        <location evidence="1">Membrane</location>
        <topology evidence="1">Single-pass membrane protein</topology>
    </subcellularLocation>
</comment>
<dbReference type="GO" id="GO:0005737">
    <property type="term" value="C:cytoplasm"/>
    <property type="evidence" value="ECO:0007669"/>
    <property type="project" value="TreeGrafter"/>
</dbReference>
<reference evidence="4" key="1">
    <citation type="journal article" date="2020" name="Nature">
        <title>Giant virus diversity and host interactions through global metagenomics.</title>
        <authorList>
            <person name="Schulz F."/>
            <person name="Roux S."/>
            <person name="Paez-Espino D."/>
            <person name="Jungbluth S."/>
            <person name="Walsh D.A."/>
            <person name="Denef V.J."/>
            <person name="McMahon K.D."/>
            <person name="Konstantinidis K.T."/>
            <person name="Eloe-Fadrosh E.A."/>
            <person name="Kyrpides N.C."/>
            <person name="Woyke T."/>
        </authorList>
    </citation>
    <scope>NUCLEOTIDE SEQUENCE</scope>
    <source>
        <strain evidence="4">GVMAG-M-3300027791-30</strain>
    </source>
</reference>
<keyword evidence="3" id="KW-1133">Transmembrane helix</keyword>
<organism evidence="4">
    <name type="scientific">viral metagenome</name>
    <dbReference type="NCBI Taxonomy" id="1070528"/>
    <lineage>
        <taxon>unclassified sequences</taxon>
        <taxon>metagenomes</taxon>
        <taxon>organismal metagenomes</taxon>
    </lineage>
</organism>
<dbReference type="GO" id="GO:0016020">
    <property type="term" value="C:membrane"/>
    <property type="evidence" value="ECO:0007669"/>
    <property type="project" value="UniProtKB-SubCell"/>
</dbReference>
<evidence type="ECO:0000256" key="2">
    <source>
        <dbReference type="ARBA" id="ARBA00022692"/>
    </source>
</evidence>
<accession>A0A6C0LCL5</accession>
<dbReference type="SUPFAM" id="SSF53448">
    <property type="entry name" value="Nucleotide-diphospho-sugar transferases"/>
    <property type="match status" value="1"/>
</dbReference>